<reference evidence="2" key="1">
    <citation type="submission" date="2022-04" db="EMBL/GenBank/DDBJ databases">
        <title>Characterization of the complete mitochondrial genome of four lagriine species (Coleoptera: Tenebrionidae) and phylogenetic analysis.</title>
        <authorList>
            <person name="Wei Z."/>
        </authorList>
    </citation>
    <scope>NUCLEOTIDE SEQUENCE</scope>
</reference>
<dbReference type="RefSeq" id="YP_010535860.1">
    <property type="nucleotide sequence ID" value="NC_067935.1"/>
</dbReference>
<dbReference type="EMBL" id="ON303730">
    <property type="protein sequence ID" value="UYB79072.1"/>
    <property type="molecule type" value="Genomic_DNA"/>
</dbReference>
<organism evidence="2">
    <name type="scientific">Anaedus unidentatus</name>
    <dbReference type="NCBI Taxonomy" id="2984367"/>
    <lineage>
        <taxon>Eukaryota</taxon>
        <taxon>Metazoa</taxon>
        <taxon>Ecdysozoa</taxon>
        <taxon>Arthropoda</taxon>
        <taxon>Hexapoda</taxon>
        <taxon>Insecta</taxon>
        <taxon>Pterygota</taxon>
        <taxon>Neoptera</taxon>
        <taxon>Endopterygota</taxon>
        <taxon>Coleoptera</taxon>
        <taxon>Polyphaga</taxon>
        <taxon>Cucujiformia</taxon>
        <taxon>Tenebrionidae</taxon>
        <taxon>Anaedus</taxon>
    </lineage>
</organism>
<evidence type="ECO:0000256" key="1">
    <source>
        <dbReference type="SAM" id="Phobius"/>
    </source>
</evidence>
<dbReference type="GeneID" id="76345569"/>
<gene>
    <name evidence="2" type="primary">ATP8</name>
</gene>
<name>A0A978D4Y4_9CUCU</name>
<accession>A0A978D4Y4</accession>
<evidence type="ECO:0000313" key="2">
    <source>
        <dbReference type="EMBL" id="UYB79072.1"/>
    </source>
</evidence>
<sequence length="48" mass="5885">MSPLSWLTLMLYFIMIMIILNITNYFFFLLNPSLKKNNKLTSKINWKW</sequence>
<proteinExistence type="predicted"/>
<feature type="transmembrane region" description="Helical" evidence="1">
    <location>
        <begin position="6"/>
        <end position="30"/>
    </location>
</feature>
<dbReference type="CTD" id="4509"/>
<keyword evidence="1" id="KW-0472">Membrane</keyword>
<protein>
    <submittedName>
        <fullName evidence="2">ATP synthase F0 subunit 8</fullName>
    </submittedName>
</protein>
<keyword evidence="1" id="KW-0812">Transmembrane</keyword>
<geneLocation type="mitochondrion" evidence="2"/>
<dbReference type="AlphaFoldDB" id="A0A978D4Y4"/>
<keyword evidence="1" id="KW-1133">Transmembrane helix</keyword>
<keyword evidence="2" id="KW-0496">Mitochondrion</keyword>